<dbReference type="Pfam" id="PF07679">
    <property type="entry name" value="I-set"/>
    <property type="match status" value="1"/>
</dbReference>
<keyword evidence="1" id="KW-1015">Disulfide bond</keyword>
<dbReference type="InterPro" id="IPR036179">
    <property type="entry name" value="Ig-like_dom_sf"/>
</dbReference>
<sequence>MCKPTCGTVSARHPSSSDPNWSDDDEVASNIDDYSAVDDVENYDELSKLHNDNSTSASNQTSFFRFIRELKNLTRFSGDTVKLTCEVYADPQVDLKWFKNDAPVLLKRKGRISVKHTERKQQKNYISKLRIVNLEVHDSGFYKCSASNALQTKSSTGVLIIKPKYIGHGSDSQDLPDFVPPVPNFKNIFKTPSISLLNHKHHSMASNSAGPDISMGTVFPYPICEPYQGVHCKKYLNENDVFIQSNMSQQMIEAKLAGAFKVINTSRDLSKQCEAFVAPTLCYSLLPICKTKNPPKPDLICREDCEMLENEICKVEYAIAKRHNVLGQVINFSDCSLLPPTDCRYLGVTTPSNPDESNSQYFS</sequence>
<dbReference type="SMART" id="SM00408">
    <property type="entry name" value="IGc2"/>
    <property type="match status" value="1"/>
</dbReference>
<dbReference type="PANTHER" id="PTHR47633:SF8">
    <property type="entry name" value="SPEG NEIGHBOR PROTEIN"/>
    <property type="match status" value="1"/>
</dbReference>
<feature type="region of interest" description="Disordered" evidence="4">
    <location>
        <begin position="1"/>
        <end position="23"/>
    </location>
</feature>
<dbReference type="Gene3D" id="1.10.2000.10">
    <property type="entry name" value="Frizzled cysteine-rich domain"/>
    <property type="match status" value="1"/>
</dbReference>
<proteinExistence type="predicted"/>
<dbReference type="SMART" id="SM00409">
    <property type="entry name" value="IG"/>
    <property type="match status" value="1"/>
</dbReference>
<comment type="caution">
    <text evidence="3">Lacks conserved residue(s) required for the propagation of feature annotation.</text>
</comment>
<evidence type="ECO:0000313" key="8">
    <source>
        <dbReference type="Proteomes" id="UP001367676"/>
    </source>
</evidence>
<keyword evidence="2" id="KW-0393">Immunoglobulin domain</keyword>
<feature type="domain" description="FZ" evidence="5">
    <location>
        <begin position="224"/>
        <end position="346"/>
    </location>
</feature>
<dbReference type="EMBL" id="JBBCAQ010000010">
    <property type="protein sequence ID" value="KAK7600900.1"/>
    <property type="molecule type" value="Genomic_DNA"/>
</dbReference>
<dbReference type="InterPro" id="IPR036790">
    <property type="entry name" value="Frizzled_dom_sf"/>
</dbReference>
<evidence type="ECO:0000256" key="1">
    <source>
        <dbReference type="ARBA" id="ARBA00023157"/>
    </source>
</evidence>
<dbReference type="AlphaFoldDB" id="A0AAN9TKQ2"/>
<dbReference type="GO" id="GO:0004672">
    <property type="term" value="F:protein kinase activity"/>
    <property type="evidence" value="ECO:0007669"/>
    <property type="project" value="TreeGrafter"/>
</dbReference>
<dbReference type="Proteomes" id="UP001367676">
    <property type="component" value="Unassembled WGS sequence"/>
</dbReference>
<dbReference type="InterPro" id="IPR013098">
    <property type="entry name" value="Ig_I-set"/>
</dbReference>
<dbReference type="CDD" id="cd00096">
    <property type="entry name" value="Ig"/>
    <property type="match status" value="1"/>
</dbReference>
<evidence type="ECO:0000259" key="5">
    <source>
        <dbReference type="PROSITE" id="PS50038"/>
    </source>
</evidence>
<dbReference type="InterPro" id="IPR041775">
    <property type="entry name" value="Ror-like_CRD"/>
</dbReference>
<reference evidence="7 8" key="1">
    <citation type="submission" date="2024-03" db="EMBL/GenBank/DDBJ databases">
        <title>Adaptation during the transition from Ophiocordyceps entomopathogen to insect associate is accompanied by gene loss and intensified selection.</title>
        <authorList>
            <person name="Ward C.M."/>
            <person name="Onetto C.A."/>
            <person name="Borneman A.R."/>
        </authorList>
    </citation>
    <scope>NUCLEOTIDE SEQUENCE [LARGE SCALE GENOMIC DNA]</scope>
    <source>
        <strain evidence="7">AWRI1</strain>
        <tissue evidence="7">Single Adult Female</tissue>
    </source>
</reference>
<dbReference type="PROSITE" id="PS50835">
    <property type="entry name" value="IG_LIKE"/>
    <property type="match status" value="1"/>
</dbReference>
<dbReference type="PROSITE" id="PS50038">
    <property type="entry name" value="FZ"/>
    <property type="match status" value="1"/>
</dbReference>
<dbReference type="InterPro" id="IPR003598">
    <property type="entry name" value="Ig_sub2"/>
</dbReference>
<dbReference type="FunFam" id="2.60.40.10:FF:000032">
    <property type="entry name" value="palladin isoform X1"/>
    <property type="match status" value="1"/>
</dbReference>
<accession>A0AAN9TKQ2</accession>
<dbReference type="InterPro" id="IPR013783">
    <property type="entry name" value="Ig-like_fold"/>
</dbReference>
<dbReference type="Gene3D" id="2.60.40.10">
    <property type="entry name" value="Immunoglobulins"/>
    <property type="match status" value="1"/>
</dbReference>
<evidence type="ECO:0000259" key="6">
    <source>
        <dbReference type="PROSITE" id="PS50835"/>
    </source>
</evidence>
<protein>
    <recommendedName>
        <fullName evidence="9">Ig-like domain-containing protein</fullName>
    </recommendedName>
</protein>
<evidence type="ECO:0000256" key="3">
    <source>
        <dbReference type="PROSITE-ProRule" id="PRU00090"/>
    </source>
</evidence>
<gene>
    <name evidence="7" type="ORF">V9T40_008341</name>
</gene>
<feature type="domain" description="Ig-like" evidence="6">
    <location>
        <begin position="78"/>
        <end position="156"/>
    </location>
</feature>
<dbReference type="InterPro" id="IPR020067">
    <property type="entry name" value="Frizzled_dom"/>
</dbReference>
<evidence type="ECO:0000256" key="4">
    <source>
        <dbReference type="SAM" id="MobiDB-lite"/>
    </source>
</evidence>
<dbReference type="PANTHER" id="PTHR47633">
    <property type="entry name" value="IMMUNOGLOBULIN"/>
    <property type="match status" value="1"/>
</dbReference>
<dbReference type="InterPro" id="IPR003599">
    <property type="entry name" value="Ig_sub"/>
</dbReference>
<evidence type="ECO:0000256" key="2">
    <source>
        <dbReference type="ARBA" id="ARBA00023319"/>
    </source>
</evidence>
<evidence type="ECO:0000313" key="7">
    <source>
        <dbReference type="EMBL" id="KAK7600900.1"/>
    </source>
</evidence>
<keyword evidence="8" id="KW-1185">Reference proteome</keyword>
<name>A0AAN9TKQ2_9HEMI</name>
<dbReference type="CDD" id="cd07459">
    <property type="entry name" value="CRD_TK_ROR_like"/>
    <property type="match status" value="1"/>
</dbReference>
<dbReference type="Pfam" id="PF01392">
    <property type="entry name" value="Fz"/>
    <property type="match status" value="1"/>
</dbReference>
<dbReference type="InterPro" id="IPR007110">
    <property type="entry name" value="Ig-like_dom"/>
</dbReference>
<dbReference type="SUPFAM" id="SSF48726">
    <property type="entry name" value="Immunoglobulin"/>
    <property type="match status" value="1"/>
</dbReference>
<organism evidence="7 8">
    <name type="scientific">Parthenolecanium corni</name>
    <dbReference type="NCBI Taxonomy" id="536013"/>
    <lineage>
        <taxon>Eukaryota</taxon>
        <taxon>Metazoa</taxon>
        <taxon>Ecdysozoa</taxon>
        <taxon>Arthropoda</taxon>
        <taxon>Hexapoda</taxon>
        <taxon>Insecta</taxon>
        <taxon>Pterygota</taxon>
        <taxon>Neoptera</taxon>
        <taxon>Paraneoptera</taxon>
        <taxon>Hemiptera</taxon>
        <taxon>Sternorrhyncha</taxon>
        <taxon>Coccoidea</taxon>
        <taxon>Coccidae</taxon>
        <taxon>Parthenolecanium</taxon>
    </lineage>
</organism>
<comment type="caution">
    <text evidence="7">The sequence shown here is derived from an EMBL/GenBank/DDBJ whole genome shotgun (WGS) entry which is preliminary data.</text>
</comment>
<evidence type="ECO:0008006" key="9">
    <source>
        <dbReference type="Google" id="ProtNLM"/>
    </source>
</evidence>